<reference evidence="2 3" key="1">
    <citation type="journal article" date="2011" name="J. Bacteriol.">
        <title>Genome sequence of 'Pedosphaera parvula' Ellin514, an aerobic Verrucomicrobial isolate from pasture soil.</title>
        <authorList>
            <person name="Kant R."/>
            <person name="van Passel M.W."/>
            <person name="Sangwan P."/>
            <person name="Palva A."/>
            <person name="Lucas S."/>
            <person name="Copeland A."/>
            <person name="Lapidus A."/>
            <person name="Glavina Del Rio T."/>
            <person name="Dalin E."/>
            <person name="Tice H."/>
            <person name="Bruce D."/>
            <person name="Goodwin L."/>
            <person name="Pitluck S."/>
            <person name="Chertkov O."/>
            <person name="Larimer F.W."/>
            <person name="Land M.L."/>
            <person name="Hauser L."/>
            <person name="Brettin T.S."/>
            <person name="Detter J.C."/>
            <person name="Han S."/>
            <person name="de Vos W.M."/>
            <person name="Janssen P.H."/>
            <person name="Smidt H."/>
        </authorList>
    </citation>
    <scope>NUCLEOTIDE SEQUENCE [LARGE SCALE GENOMIC DNA]</scope>
    <source>
        <strain evidence="2 3">Ellin514</strain>
    </source>
</reference>
<organism evidence="2 3">
    <name type="scientific">Pedosphaera parvula (strain Ellin514)</name>
    <dbReference type="NCBI Taxonomy" id="320771"/>
    <lineage>
        <taxon>Bacteria</taxon>
        <taxon>Pseudomonadati</taxon>
        <taxon>Verrucomicrobiota</taxon>
        <taxon>Pedosphaerae</taxon>
        <taxon>Pedosphaerales</taxon>
        <taxon>Pedosphaeraceae</taxon>
        <taxon>Pedosphaera</taxon>
    </lineage>
</organism>
<feature type="compositionally biased region" description="Basic residues" evidence="1">
    <location>
        <begin position="47"/>
        <end position="58"/>
    </location>
</feature>
<dbReference type="AlphaFoldDB" id="B9XJT3"/>
<dbReference type="EMBL" id="ABOX02000022">
    <property type="protein sequence ID" value="EEF59959.1"/>
    <property type="molecule type" value="Genomic_DNA"/>
</dbReference>
<comment type="caution">
    <text evidence="2">The sequence shown here is derived from an EMBL/GenBank/DDBJ whole genome shotgun (WGS) entry which is preliminary data.</text>
</comment>
<gene>
    <name evidence="2" type="ORF">Cflav_PD2763</name>
</gene>
<feature type="region of interest" description="Disordered" evidence="1">
    <location>
        <begin position="47"/>
        <end position="79"/>
    </location>
</feature>
<proteinExistence type="predicted"/>
<evidence type="ECO:0000313" key="2">
    <source>
        <dbReference type="EMBL" id="EEF59959.1"/>
    </source>
</evidence>
<protein>
    <submittedName>
        <fullName evidence="2">Uncharacterized protein</fullName>
    </submittedName>
</protein>
<keyword evidence="3" id="KW-1185">Reference proteome</keyword>
<name>B9XJT3_PEDPL</name>
<evidence type="ECO:0000256" key="1">
    <source>
        <dbReference type="SAM" id="MobiDB-lite"/>
    </source>
</evidence>
<dbReference type="Proteomes" id="UP000003688">
    <property type="component" value="Unassembled WGS sequence"/>
</dbReference>
<sequence>MEQGSRLKAIRMLPIKCLDASRPPLISVDFFPRVTDSYTMGTVKRTKAKTAAKSKPGKKSAATLPKPAAVPNTPDFTERPLQPVEEEDIQLSIKRGYKQLKLDPNKASAVATQNAIARALVQVFRAKKKPSPKTIENLAINLGCLWGQTICDVLGWEWCYVTLDESGAYAIVNSKRSHMVAPMEFILEQLQKQLPEENASLFLFNMLKAGSLLKASPRSYVLVG</sequence>
<evidence type="ECO:0000313" key="3">
    <source>
        <dbReference type="Proteomes" id="UP000003688"/>
    </source>
</evidence>
<accession>B9XJT3</accession>